<dbReference type="STRING" id="4555.K3XH48"/>
<dbReference type="HOGENOM" id="CLU_560694_0_0_1"/>
<reference evidence="3" key="1">
    <citation type="journal article" date="2012" name="Nat. Biotechnol.">
        <title>Reference genome sequence of the model plant Setaria.</title>
        <authorList>
            <person name="Bennetzen J.L."/>
            <person name="Schmutz J."/>
            <person name="Wang H."/>
            <person name="Percifield R."/>
            <person name="Hawkins J."/>
            <person name="Pontaroli A.C."/>
            <person name="Estep M."/>
            <person name="Feng L."/>
            <person name="Vaughn J.N."/>
            <person name="Grimwood J."/>
            <person name="Jenkins J."/>
            <person name="Barry K."/>
            <person name="Lindquist E."/>
            <person name="Hellsten U."/>
            <person name="Deshpande S."/>
            <person name="Wang X."/>
            <person name="Wu X."/>
            <person name="Mitros T."/>
            <person name="Triplett J."/>
            <person name="Yang X."/>
            <person name="Ye C.Y."/>
            <person name="Mauro-Herrera M."/>
            <person name="Wang L."/>
            <person name="Li P."/>
            <person name="Sharma M."/>
            <person name="Sharma R."/>
            <person name="Ronald P.C."/>
            <person name="Panaud O."/>
            <person name="Kellogg E.A."/>
            <person name="Brutnell T.P."/>
            <person name="Doust A.N."/>
            <person name="Tuskan G.A."/>
            <person name="Rokhsar D."/>
            <person name="Devos K.M."/>
        </authorList>
    </citation>
    <scope>NUCLEOTIDE SEQUENCE [LARGE SCALE GENOMIC DNA]</scope>
    <source>
        <strain evidence="3">cv. Yugu1</strain>
    </source>
</reference>
<feature type="compositionally biased region" description="Polar residues" evidence="1">
    <location>
        <begin position="16"/>
        <end position="36"/>
    </location>
</feature>
<name>K3XH48_SETIT</name>
<proteinExistence type="predicted"/>
<protein>
    <submittedName>
        <fullName evidence="2">Uncharacterized protein</fullName>
    </submittedName>
</protein>
<feature type="region of interest" description="Disordered" evidence="1">
    <location>
        <begin position="274"/>
        <end position="293"/>
    </location>
</feature>
<accession>K3XH48</accession>
<evidence type="ECO:0000256" key="1">
    <source>
        <dbReference type="SAM" id="MobiDB-lite"/>
    </source>
</evidence>
<feature type="compositionally biased region" description="Low complexity" evidence="1">
    <location>
        <begin position="64"/>
        <end position="76"/>
    </location>
</feature>
<dbReference type="InParanoid" id="K3XH48"/>
<reference evidence="2" key="2">
    <citation type="submission" date="2018-08" db="UniProtKB">
        <authorList>
            <consortium name="EnsemblPlants"/>
        </authorList>
    </citation>
    <scope>IDENTIFICATION</scope>
    <source>
        <strain evidence="2">Yugu1</strain>
    </source>
</reference>
<sequence>MRNCIATLVQTHAIARTSTPVTDTSNRTEPQTSPRCATSAGDMRHDQGSVHGFRPAQCPPSTCASSAHAASRAAPRGPDRGRPVGPSRCSPPRAHHLSRGPCSTRTHKSEKVRVSGYLHGARSGESSGRPIRRRGNPQPRPPSPAPRALTGGPVLKPRPHAPASSRGIPGLRTPARAKSRPCPFRLPPPHPSHPRRFPYKYNYPRHAVASSPFPPFLSFLHSPFSWRLGFRLFLPFPAKLARRGGLALRGMMGTAVELGRRQGDARFYDAARARRGNQRGLPKSRWSPADAAQEKVPSAAAAPGVSGNLERFVAAVTPSVPAQYPSKRAARGWRTNGVDGDQDRPYFVLRDVWEAYSEWSAYGAGVPLMLDGCDGVVQYYVPYLSAIQLYGDPAVLRTSTSPRHMMNDSDGDSHESSSDASSDCGHGRLKHLTREGFSSDDGESGDPHDRLLFQYLEFDSPFCREPLTDKARTIISVPMLFHDISKF</sequence>
<dbReference type="Gramene" id="KQL05307">
    <property type="protein sequence ID" value="KQL05307"/>
    <property type="gene ID" value="SETIT_001219mg"/>
</dbReference>
<dbReference type="EMBL" id="AGNK02003083">
    <property type="status" value="NOT_ANNOTATED_CDS"/>
    <property type="molecule type" value="Genomic_DNA"/>
</dbReference>
<dbReference type="eggNOG" id="ENOG502QS06">
    <property type="taxonomic scope" value="Eukaryota"/>
</dbReference>
<dbReference type="EnsemblPlants" id="KQL05307">
    <property type="protein sequence ID" value="KQL05307"/>
    <property type="gene ID" value="SETIT_001219mg"/>
</dbReference>
<evidence type="ECO:0000313" key="3">
    <source>
        <dbReference type="Proteomes" id="UP000004995"/>
    </source>
</evidence>
<feature type="region of interest" description="Disordered" evidence="1">
    <location>
        <begin position="400"/>
        <end position="425"/>
    </location>
</feature>
<keyword evidence="3" id="KW-1185">Reference proteome</keyword>
<dbReference type="PANTHER" id="PTHR31343">
    <property type="entry name" value="T15D22.8"/>
    <property type="match status" value="1"/>
</dbReference>
<dbReference type="InterPro" id="IPR008507">
    <property type="entry name" value="DUF789"/>
</dbReference>
<dbReference type="Pfam" id="PF05623">
    <property type="entry name" value="DUF789"/>
    <property type="match status" value="1"/>
</dbReference>
<feature type="compositionally biased region" description="Basic and acidic residues" evidence="1">
    <location>
        <begin position="405"/>
        <end position="417"/>
    </location>
</feature>
<dbReference type="AlphaFoldDB" id="K3XH48"/>
<dbReference type="Proteomes" id="UP000004995">
    <property type="component" value="Unassembled WGS sequence"/>
</dbReference>
<organism evidence="2 3">
    <name type="scientific">Setaria italica</name>
    <name type="common">Foxtail millet</name>
    <name type="synonym">Panicum italicum</name>
    <dbReference type="NCBI Taxonomy" id="4555"/>
    <lineage>
        <taxon>Eukaryota</taxon>
        <taxon>Viridiplantae</taxon>
        <taxon>Streptophyta</taxon>
        <taxon>Embryophyta</taxon>
        <taxon>Tracheophyta</taxon>
        <taxon>Spermatophyta</taxon>
        <taxon>Magnoliopsida</taxon>
        <taxon>Liliopsida</taxon>
        <taxon>Poales</taxon>
        <taxon>Poaceae</taxon>
        <taxon>PACMAD clade</taxon>
        <taxon>Panicoideae</taxon>
        <taxon>Panicodae</taxon>
        <taxon>Paniceae</taxon>
        <taxon>Cenchrinae</taxon>
        <taxon>Setaria</taxon>
    </lineage>
</organism>
<feature type="region of interest" description="Disordered" evidence="1">
    <location>
        <begin position="16"/>
        <end position="193"/>
    </location>
</feature>
<evidence type="ECO:0000313" key="2">
    <source>
        <dbReference type="EnsemblPlants" id="KQL05307"/>
    </source>
</evidence>
<dbReference type="PANTHER" id="PTHR31343:SF62">
    <property type="entry name" value="OS01G0513400 PROTEIN"/>
    <property type="match status" value="1"/>
</dbReference>